<gene>
    <name evidence="1" type="ORF">RB653_005831</name>
</gene>
<name>A0AAN7ULP8_9MYCE</name>
<evidence type="ECO:0008006" key="3">
    <source>
        <dbReference type="Google" id="ProtNLM"/>
    </source>
</evidence>
<reference evidence="1 2" key="1">
    <citation type="submission" date="2023-11" db="EMBL/GenBank/DDBJ databases">
        <title>Dfirmibasis_genome.</title>
        <authorList>
            <person name="Edelbroek B."/>
            <person name="Kjellin J."/>
            <person name="Jerlstrom-Hultqvist J."/>
            <person name="Soderbom F."/>
        </authorList>
    </citation>
    <scope>NUCLEOTIDE SEQUENCE [LARGE SCALE GENOMIC DNA]</scope>
    <source>
        <strain evidence="1 2">TNS-C-14</strain>
    </source>
</reference>
<dbReference type="PANTHER" id="PTHR47825:SF1">
    <property type="entry name" value="G DOMAIN-CONTAINING PROTEIN-RELATED"/>
    <property type="match status" value="1"/>
</dbReference>
<keyword evidence="2" id="KW-1185">Reference proteome</keyword>
<dbReference type="SUPFAM" id="SSF52540">
    <property type="entry name" value="P-loop containing nucleoside triphosphate hydrolases"/>
    <property type="match status" value="1"/>
</dbReference>
<dbReference type="EMBL" id="JAVFKY010000001">
    <property type="protein sequence ID" value="KAK5584223.1"/>
    <property type="molecule type" value="Genomic_DNA"/>
</dbReference>
<accession>A0AAN7ULP8</accession>
<dbReference type="PROSITE" id="PS00307">
    <property type="entry name" value="LECTIN_LEGUME_BETA"/>
    <property type="match status" value="1"/>
</dbReference>
<dbReference type="AlphaFoldDB" id="A0AAN7ULP8"/>
<dbReference type="InterPro" id="IPR013320">
    <property type="entry name" value="ConA-like_dom_sf"/>
</dbReference>
<dbReference type="Proteomes" id="UP001344447">
    <property type="component" value="Unassembled WGS sequence"/>
</dbReference>
<proteinExistence type="predicted"/>
<evidence type="ECO:0000313" key="2">
    <source>
        <dbReference type="Proteomes" id="UP001344447"/>
    </source>
</evidence>
<dbReference type="InterPro" id="IPR027417">
    <property type="entry name" value="P-loop_NTPase"/>
</dbReference>
<dbReference type="SUPFAM" id="SSF82185">
    <property type="entry name" value="Histone H3 K4-specific methyltransferase SET7/9 N-terminal domain"/>
    <property type="match status" value="1"/>
</dbReference>
<protein>
    <recommendedName>
        <fullName evidence="3">Legume lectin domain-containing protein</fullName>
    </recommendedName>
</protein>
<dbReference type="CDD" id="cd01951">
    <property type="entry name" value="lectin_L-type"/>
    <property type="match status" value="1"/>
</dbReference>
<organism evidence="1 2">
    <name type="scientific">Dictyostelium firmibasis</name>
    <dbReference type="NCBI Taxonomy" id="79012"/>
    <lineage>
        <taxon>Eukaryota</taxon>
        <taxon>Amoebozoa</taxon>
        <taxon>Evosea</taxon>
        <taxon>Eumycetozoa</taxon>
        <taxon>Dictyostelia</taxon>
        <taxon>Dictyosteliales</taxon>
        <taxon>Dictyosteliaceae</taxon>
        <taxon>Dictyostelium</taxon>
    </lineage>
</organism>
<dbReference type="CDD" id="cd00882">
    <property type="entry name" value="Ras_like_GTPase"/>
    <property type="match status" value="1"/>
</dbReference>
<comment type="caution">
    <text evidence="1">The sequence shown here is derived from an EMBL/GenBank/DDBJ whole genome shotgun (WGS) entry which is preliminary data.</text>
</comment>
<dbReference type="InterPro" id="IPR019825">
    <property type="entry name" value="Lectin_legB_Mn/Ca_BS"/>
</dbReference>
<evidence type="ECO:0000313" key="1">
    <source>
        <dbReference type="EMBL" id="KAK5584223.1"/>
    </source>
</evidence>
<dbReference type="Gene3D" id="3.40.50.300">
    <property type="entry name" value="P-loop containing nucleotide triphosphate hydrolases"/>
    <property type="match status" value="1"/>
</dbReference>
<dbReference type="InterPro" id="IPR056573">
    <property type="entry name" value="Lectin_L-type_dom"/>
</dbReference>
<dbReference type="PANTHER" id="PTHR47825">
    <property type="entry name" value="AAA_23 DOMAIN-CONTAINING PROTEIN"/>
    <property type="match status" value="1"/>
</dbReference>
<dbReference type="SUPFAM" id="SSF49899">
    <property type="entry name" value="Concanavalin A-like lectins/glucanases"/>
    <property type="match status" value="1"/>
</dbReference>
<sequence length="1004" mass="112752">MSLVLPIPAGENTLLVTENDLGRGFNIENGVNAKKSEVFICEKGDIKSTTPSTDLNSLTLIRDNESLKSALNVGGELSLSYGLISGKVMGNYIDTSTSSNDRMTFLFTRRIVNKIVELDYHAKPSEGISQINNIDSLRSEYGLYYISKIEYGAVLDLKITLESSDQETMNQLKGELEGSITIGLFSVSVKAHIDKEETKKSSKIRVTSSVLSSGCKLLDRTDVKNFDDAMKVIELFRVDPDRLVPVRMEVSPIPSRIVPILSIDAISLDHYKTKLSQIGSFYWEFQQMIIQLDAYKKIISPLLSDEELAIYLMNLFTNVAKKITSLEEIQNSIIKFIQSSMQNILNSEIPCSDAIISQIKVDAQQMIGSIFTETDRGRWIGPTINKIPTYKGTYKFNNGSKYEGFCLDGKCHGKGTLTYFDGNIDQIKTIEGIWENDNVSFPSKITYIGGKIEEILDKKSLLIWRNRLKKKISDSLEFSDFSNSNEFIYNYYVNVDLIKDENFKDNFYKDSLLSLSERQRFNYLLLGLVETGKTTMIELFINVLCGQIDNPKQLRSISLEQKRVAGQSKTKNVCRYNIEYHSQNTWMFGITLIDTPGLIDSGDSNKDYQRNNSIISMICLERVDCIGYVINGDLSKRKTNESSKSLSSVLSILPDEAFECLSTIISFCDDKNQAIQVRNESHNDIKDKPAIFMDNPWSQHPGNKFKHGEEKTEPGILLKGSARNDITNELKNRMKDKTTIVQNFFIDRIRSKSSFKLGGPKSFLFSNLNTKVNGVAFFEDKDGKNITTTNNEQNQSNWSLSNKFSLTNDICFIVGSVFSSIKLSLEESDILIRFTFEISKPPLGDVNKGADGFAFVIQSNDENSLGTLGEGIGYHSIPKKDGCVAVEFDTHMNDGESNSNHISIQGCSEDNYLSSLNKYSLFSVQPSFSMVDGLKHMVEIKFNQKQTNLSVSIDNVNLLNNIHVPGLVGLKQAYFGFTSATGSEHSKHSIINCEIIKLQRNDTN</sequence>
<dbReference type="Gene3D" id="2.60.120.200">
    <property type="match status" value="1"/>
</dbReference>
<dbReference type="Gene3D" id="2.20.110.10">
    <property type="entry name" value="Histone H3 K4-specific methyltransferase SET7/9 N-terminal domain"/>
    <property type="match status" value="1"/>
</dbReference>